<evidence type="ECO:0000256" key="4">
    <source>
        <dbReference type="ARBA" id="ARBA00022989"/>
    </source>
</evidence>
<dbReference type="InterPro" id="IPR001123">
    <property type="entry name" value="LeuE-type"/>
</dbReference>
<keyword evidence="4 6" id="KW-1133">Transmembrane helix</keyword>
<reference evidence="7 8" key="1">
    <citation type="submission" date="2017-09" db="EMBL/GenBank/DDBJ databases">
        <authorList>
            <person name="Ehlers B."/>
            <person name="Leendertz F.H."/>
        </authorList>
    </citation>
    <scope>NUCLEOTIDE SEQUENCE [LARGE SCALE GENOMIC DNA]</scope>
    <source>
        <strain evidence="7 8">DSM 18289</strain>
    </source>
</reference>
<sequence length="205" mass="22224">MDISSALALISATLVLVAIPGPNVALFIANTLAYGARYGAATVVGTTLGMTLQLALVTLGFALILQLAADAFIWLKWAGVLYLVYLGIKTWQQGINEIENPNVKKKSPFDLFWQGFILAIVNPKTMIFCAAFLPQFIDPTNQSSSALIIPSLIYISVLFFGDMIWVAMAHSARPAIHRLGRLRHKLSGGLFFLSGLGLAITQTEK</sequence>
<evidence type="ECO:0000256" key="2">
    <source>
        <dbReference type="ARBA" id="ARBA00022475"/>
    </source>
</evidence>
<feature type="transmembrane region" description="Helical" evidence="6">
    <location>
        <begin position="71"/>
        <end position="88"/>
    </location>
</feature>
<gene>
    <name evidence="7" type="ORF">SAMN06265368_2908</name>
</gene>
<dbReference type="GO" id="GO:0005886">
    <property type="term" value="C:plasma membrane"/>
    <property type="evidence" value="ECO:0007669"/>
    <property type="project" value="UniProtKB-SubCell"/>
</dbReference>
<feature type="transmembrane region" description="Helical" evidence="6">
    <location>
        <begin position="145"/>
        <end position="165"/>
    </location>
</feature>
<feature type="transmembrane region" description="Helical" evidence="6">
    <location>
        <begin position="109"/>
        <end position="133"/>
    </location>
</feature>
<accession>A0A285PDI4</accession>
<protein>
    <submittedName>
        <fullName evidence="7">Threonine/homoserine/homoserine lactone efflux protein</fullName>
    </submittedName>
</protein>
<comment type="subcellular location">
    <subcellularLocation>
        <location evidence="1">Cell membrane</location>
        <topology evidence="1">Multi-pass membrane protein</topology>
    </subcellularLocation>
</comment>
<proteinExistence type="predicted"/>
<feature type="transmembrane region" description="Helical" evidence="6">
    <location>
        <begin position="40"/>
        <end position="65"/>
    </location>
</feature>
<evidence type="ECO:0000256" key="5">
    <source>
        <dbReference type="ARBA" id="ARBA00023136"/>
    </source>
</evidence>
<keyword evidence="5 6" id="KW-0472">Membrane</keyword>
<evidence type="ECO:0000256" key="3">
    <source>
        <dbReference type="ARBA" id="ARBA00022692"/>
    </source>
</evidence>
<evidence type="ECO:0000256" key="6">
    <source>
        <dbReference type="SAM" id="Phobius"/>
    </source>
</evidence>
<keyword evidence="8" id="KW-1185">Reference proteome</keyword>
<dbReference type="Proteomes" id="UP000219439">
    <property type="component" value="Unassembled WGS sequence"/>
</dbReference>
<keyword evidence="2" id="KW-1003">Cell membrane</keyword>
<dbReference type="EMBL" id="OBEL01000003">
    <property type="protein sequence ID" value="SNZ19815.1"/>
    <property type="molecule type" value="Genomic_DNA"/>
</dbReference>
<evidence type="ECO:0000313" key="7">
    <source>
        <dbReference type="EMBL" id="SNZ19815.1"/>
    </source>
</evidence>
<dbReference type="PIRSF" id="PIRSF006324">
    <property type="entry name" value="LeuE"/>
    <property type="match status" value="1"/>
</dbReference>
<dbReference type="RefSeq" id="WP_097154194.1">
    <property type="nucleotide sequence ID" value="NZ_OBEL01000003.1"/>
</dbReference>
<keyword evidence="3 6" id="KW-0812">Transmembrane</keyword>
<name>A0A285PDI4_9HYPH</name>
<dbReference type="GO" id="GO:0015171">
    <property type="term" value="F:amino acid transmembrane transporter activity"/>
    <property type="evidence" value="ECO:0007669"/>
    <property type="project" value="TreeGrafter"/>
</dbReference>
<dbReference type="Pfam" id="PF01810">
    <property type="entry name" value="LysE"/>
    <property type="match status" value="1"/>
</dbReference>
<evidence type="ECO:0000313" key="8">
    <source>
        <dbReference type="Proteomes" id="UP000219439"/>
    </source>
</evidence>
<evidence type="ECO:0000256" key="1">
    <source>
        <dbReference type="ARBA" id="ARBA00004651"/>
    </source>
</evidence>
<dbReference type="PANTHER" id="PTHR30086:SF20">
    <property type="entry name" value="ARGININE EXPORTER PROTEIN ARGO-RELATED"/>
    <property type="match status" value="1"/>
</dbReference>
<dbReference type="OrthoDB" id="9804822at2"/>
<feature type="transmembrane region" description="Helical" evidence="6">
    <location>
        <begin position="6"/>
        <end position="28"/>
    </location>
</feature>
<dbReference type="PANTHER" id="PTHR30086">
    <property type="entry name" value="ARGININE EXPORTER PROTEIN ARGO"/>
    <property type="match status" value="1"/>
</dbReference>
<organism evidence="7 8">
    <name type="scientific">Cohaesibacter gelatinilyticus</name>
    <dbReference type="NCBI Taxonomy" id="372072"/>
    <lineage>
        <taxon>Bacteria</taxon>
        <taxon>Pseudomonadati</taxon>
        <taxon>Pseudomonadota</taxon>
        <taxon>Alphaproteobacteria</taxon>
        <taxon>Hyphomicrobiales</taxon>
        <taxon>Cohaesibacteraceae</taxon>
    </lineage>
</organism>
<dbReference type="AlphaFoldDB" id="A0A285PDI4"/>